<dbReference type="Proteomes" id="UP000274909">
    <property type="component" value="Unassembled WGS sequence"/>
</dbReference>
<name>A0A3S0Y2J2_9MICO</name>
<keyword evidence="2" id="KW-1185">Reference proteome</keyword>
<reference evidence="1 2" key="1">
    <citation type="submission" date="2018-12" db="EMBL/GenBank/DDBJ databases">
        <authorList>
            <person name="Li F."/>
        </authorList>
    </citation>
    <scope>NUCLEOTIDE SEQUENCE [LARGE SCALE GENOMIC DNA]</scope>
    <source>
        <strain evidence="1 2">EGI 6500705</strain>
    </source>
</reference>
<proteinExistence type="predicted"/>
<sequence length="70" mass="7602">MNIVIPMDTRPVPRQPMIWSGADRIVACTADGSVVGTFSTVSEAQRALAGTTRRWSGIIGRRPRYARTAA</sequence>
<comment type="caution">
    <text evidence="1">The sequence shown here is derived from an EMBL/GenBank/DDBJ whole genome shotgun (WGS) entry which is preliminary data.</text>
</comment>
<evidence type="ECO:0000313" key="1">
    <source>
        <dbReference type="EMBL" id="RUR03227.1"/>
    </source>
</evidence>
<organism evidence="1 2">
    <name type="scientific">Labedella endophytica</name>
    <dbReference type="NCBI Taxonomy" id="1523160"/>
    <lineage>
        <taxon>Bacteria</taxon>
        <taxon>Bacillati</taxon>
        <taxon>Actinomycetota</taxon>
        <taxon>Actinomycetes</taxon>
        <taxon>Micrococcales</taxon>
        <taxon>Microbacteriaceae</taxon>
        <taxon>Labedella</taxon>
    </lineage>
</organism>
<dbReference type="RefSeq" id="WP_127046412.1">
    <property type="nucleotide sequence ID" value="NZ_RZGZ01000001.1"/>
</dbReference>
<accession>A0A3S0Y2J2</accession>
<protein>
    <submittedName>
        <fullName evidence="1">Uncharacterized protein</fullName>
    </submittedName>
</protein>
<dbReference type="EMBL" id="RZGZ01000001">
    <property type="protein sequence ID" value="RUR03227.1"/>
    <property type="molecule type" value="Genomic_DNA"/>
</dbReference>
<dbReference type="AlphaFoldDB" id="A0A3S0Y2J2"/>
<dbReference type="OrthoDB" id="9930592at2"/>
<gene>
    <name evidence="1" type="ORF">ELQ94_01345</name>
</gene>
<evidence type="ECO:0000313" key="2">
    <source>
        <dbReference type="Proteomes" id="UP000274909"/>
    </source>
</evidence>